<dbReference type="InterPro" id="IPR013528">
    <property type="entry name" value="HMG_CoA_synth_N"/>
</dbReference>
<keyword evidence="6" id="KW-1133">Transmembrane helix</keyword>
<evidence type="ECO:0000259" key="7">
    <source>
        <dbReference type="Pfam" id="PF01154"/>
    </source>
</evidence>
<dbReference type="SUPFAM" id="SSF53901">
    <property type="entry name" value="Thiolase-like"/>
    <property type="match status" value="2"/>
</dbReference>
<sequence>MHMPTSGHVQHVMRANDVGILALEVYFPRYYVAQSDLEVADECVGKYTKGLGQQALGVCTLQEDISSISLTVVNNLVNRLNLDLRNVGFLEVGTETMIDKSKSTKTILMRLFKECGNLDVEGADVKNACFGGTAALFHAIDWIESSAWDGRLALVVAGDIAIYGSKAARPTGGAGAVAILLGPEAPLVFDPGLRAHHARDQYDFYKPDMSSEYPMVDGKLSMRCYQESLLSCYRTYKRKATVRGQFDVTVLSSPPFRDPNAPPAISQTIDYMCFHAPFSRLVQKAFGWLALEDVKSQTDPSANTGTKAATNASAENSICTSSLGDEVEIQAKRPSQTIDPIIFSALKGLCDNNTSHSPISDRDLEASCVQASKDLFAAKVEPGLVFAKHIGNMYTASLYACLISLLLSVPLRDLRGRRIMMYSYGSGLLAAMFSLYVHPTRSVTNLLQSMCTSHARDNPIFKRLFESRTRLSIPQFEEILEERRKLHNTATCTPSERPDCLFPGSYYLIHVDERYQRTYGKIPTAV</sequence>
<comment type="function">
    <text evidence="5">Catalyzes the condensation of acetyl-CoA with acetoacetyl-CoA to form HMG-CoA.</text>
</comment>
<name>A0AAV2TIG4_CALDB</name>
<dbReference type="PANTHER" id="PTHR43323">
    <property type="entry name" value="3-HYDROXY-3-METHYLGLUTARYL COENZYME A SYNTHASE"/>
    <property type="match status" value="1"/>
</dbReference>
<keyword evidence="5" id="KW-0753">Steroid metabolism</keyword>
<keyword evidence="5" id="KW-0756">Sterol biosynthesis</keyword>
<keyword evidence="6" id="KW-0472">Membrane</keyword>
<feature type="domain" description="Hydroxymethylglutaryl-coenzyme A synthase C-terminal" evidence="8">
    <location>
        <begin position="187"/>
        <end position="312"/>
    </location>
</feature>
<evidence type="ECO:0000313" key="9">
    <source>
        <dbReference type="EMBL" id="CAL5136141.1"/>
    </source>
</evidence>
<dbReference type="GO" id="GO:0010142">
    <property type="term" value="P:farnesyl diphosphate biosynthetic process, mevalonate pathway"/>
    <property type="evidence" value="ECO:0007669"/>
    <property type="project" value="InterPro"/>
</dbReference>
<keyword evidence="5" id="KW-0444">Lipid biosynthesis</keyword>
<dbReference type="GO" id="GO:0006084">
    <property type="term" value="P:acetyl-CoA metabolic process"/>
    <property type="evidence" value="ECO:0007669"/>
    <property type="project" value="InterPro"/>
</dbReference>
<evidence type="ECO:0000256" key="1">
    <source>
        <dbReference type="ARBA" id="ARBA00007061"/>
    </source>
</evidence>
<feature type="active site" description="Acyl-thioester intermediate" evidence="3">
    <location>
        <position position="129"/>
    </location>
</feature>
<dbReference type="GO" id="GO:0016126">
    <property type="term" value="P:sterol biosynthetic process"/>
    <property type="evidence" value="ECO:0007669"/>
    <property type="project" value="UniProtKB-KW"/>
</dbReference>
<keyword evidence="5" id="KW-0752">Steroid biosynthesis</keyword>
<evidence type="ECO:0000256" key="2">
    <source>
        <dbReference type="ARBA" id="ARBA00022679"/>
    </source>
</evidence>
<feature type="binding site" evidence="4">
    <location>
        <position position="221"/>
    </location>
    <ligand>
        <name>CoA</name>
        <dbReference type="ChEBI" id="CHEBI:57287"/>
    </ligand>
</feature>
<evidence type="ECO:0000256" key="3">
    <source>
        <dbReference type="PIRSR" id="PIRSR610122-1"/>
    </source>
</evidence>
<dbReference type="InterPro" id="IPR016039">
    <property type="entry name" value="Thiolase-like"/>
</dbReference>
<dbReference type="PANTHER" id="PTHR43323:SF2">
    <property type="entry name" value="HYDROXYMETHYLGLUTARYL-COA SYNTHASE"/>
    <property type="match status" value="1"/>
</dbReference>
<gene>
    <name evidence="9" type="ORF">CDAUBV1_LOCUS10223</name>
</gene>
<dbReference type="CDD" id="cd00827">
    <property type="entry name" value="init_cond_enzymes"/>
    <property type="match status" value="1"/>
</dbReference>
<evidence type="ECO:0000256" key="6">
    <source>
        <dbReference type="SAM" id="Phobius"/>
    </source>
</evidence>
<feature type="domain" description="Hydroxymethylglutaryl-coenzyme A synthase C-terminal" evidence="8">
    <location>
        <begin position="353"/>
        <end position="520"/>
    </location>
</feature>
<reference evidence="9" key="1">
    <citation type="submission" date="2024-06" db="EMBL/GenBank/DDBJ databases">
        <authorList>
            <person name="Liu X."/>
            <person name="Lenzi L."/>
            <person name="Haldenby T S."/>
            <person name="Uol C."/>
        </authorList>
    </citation>
    <scope>NUCLEOTIDE SEQUENCE</scope>
</reference>
<evidence type="ECO:0000256" key="4">
    <source>
        <dbReference type="PIRSR" id="PIRSR610122-2"/>
    </source>
</evidence>
<dbReference type="Pfam" id="PF01154">
    <property type="entry name" value="HMG_CoA_synt_N"/>
    <property type="match status" value="1"/>
</dbReference>
<evidence type="ECO:0000256" key="5">
    <source>
        <dbReference type="RuleBase" id="RU364071"/>
    </source>
</evidence>
<feature type="active site" description="Proton donor/acceptor" evidence="3">
    <location>
        <position position="275"/>
    </location>
</feature>
<evidence type="ECO:0000313" key="10">
    <source>
        <dbReference type="Proteomes" id="UP001497525"/>
    </source>
</evidence>
<dbReference type="Pfam" id="PF08540">
    <property type="entry name" value="HMG_CoA_synt_C"/>
    <property type="match status" value="2"/>
</dbReference>
<feature type="transmembrane region" description="Helical" evidence="6">
    <location>
        <begin position="391"/>
        <end position="409"/>
    </location>
</feature>
<keyword evidence="6" id="KW-0812">Transmembrane</keyword>
<comment type="similarity">
    <text evidence="1 5">Belongs to the thiolase-like superfamily. HMG-CoA synthase family.</text>
</comment>
<accession>A0AAV2TIG4</accession>
<dbReference type="InterPro" id="IPR010122">
    <property type="entry name" value="HMG_CoA_synthase_euk"/>
</dbReference>
<evidence type="ECO:0000259" key="8">
    <source>
        <dbReference type="Pfam" id="PF08540"/>
    </source>
</evidence>
<comment type="catalytic activity">
    <reaction evidence="5">
        <text>acetoacetyl-CoA + acetyl-CoA + H2O = (3S)-3-hydroxy-3-methylglutaryl-CoA + CoA + H(+)</text>
        <dbReference type="Rhea" id="RHEA:10188"/>
        <dbReference type="ChEBI" id="CHEBI:15377"/>
        <dbReference type="ChEBI" id="CHEBI:15378"/>
        <dbReference type="ChEBI" id="CHEBI:43074"/>
        <dbReference type="ChEBI" id="CHEBI:57286"/>
        <dbReference type="ChEBI" id="CHEBI:57287"/>
        <dbReference type="ChEBI" id="CHEBI:57288"/>
        <dbReference type="EC" id="2.3.3.10"/>
    </reaction>
</comment>
<dbReference type="AlphaFoldDB" id="A0AAV2TIG4"/>
<proteinExistence type="inferred from homology"/>
<feature type="active site" description="Proton donor/acceptor" evidence="3">
    <location>
        <position position="95"/>
    </location>
</feature>
<dbReference type="NCBIfam" id="TIGR01833">
    <property type="entry name" value="HMG-CoA-S_euk"/>
    <property type="match status" value="1"/>
</dbReference>
<keyword evidence="5" id="KW-0443">Lipid metabolism</keyword>
<dbReference type="EMBL" id="CAXLJL010000290">
    <property type="protein sequence ID" value="CAL5136141.1"/>
    <property type="molecule type" value="Genomic_DNA"/>
</dbReference>
<organism evidence="9 10">
    <name type="scientific">Calicophoron daubneyi</name>
    <name type="common">Rumen fluke</name>
    <name type="synonym">Paramphistomum daubneyi</name>
    <dbReference type="NCBI Taxonomy" id="300641"/>
    <lineage>
        <taxon>Eukaryota</taxon>
        <taxon>Metazoa</taxon>
        <taxon>Spiralia</taxon>
        <taxon>Lophotrochozoa</taxon>
        <taxon>Platyhelminthes</taxon>
        <taxon>Trematoda</taxon>
        <taxon>Digenea</taxon>
        <taxon>Plagiorchiida</taxon>
        <taxon>Pronocephalata</taxon>
        <taxon>Paramphistomoidea</taxon>
        <taxon>Paramphistomidae</taxon>
        <taxon>Calicophoron</taxon>
    </lineage>
</organism>
<dbReference type="Proteomes" id="UP001497525">
    <property type="component" value="Unassembled WGS sequence"/>
</dbReference>
<dbReference type="InterPro" id="IPR013746">
    <property type="entry name" value="HMG_CoA_synt_C_dom"/>
</dbReference>
<comment type="pathway">
    <text evidence="5">Metabolic intermediate biosynthesis; (R)-mevalonate biosynthesis; (R)-mevalonate from acetyl-CoA: step 2/3.</text>
</comment>
<dbReference type="Gene3D" id="3.40.47.10">
    <property type="match status" value="1"/>
</dbReference>
<keyword evidence="5" id="KW-1207">Sterol metabolism</keyword>
<keyword evidence="2 5" id="KW-0808">Transferase</keyword>
<feature type="domain" description="Hydroxymethylglutaryl-coenzyme A synthase N-terminal" evidence="7">
    <location>
        <begin position="15"/>
        <end position="186"/>
    </location>
</feature>
<comment type="caution">
    <text evidence="9">The sequence shown here is derived from an EMBL/GenBank/DDBJ whole genome shotgun (WGS) entry which is preliminary data.</text>
</comment>
<feature type="binding site" evidence="4">
    <location>
        <position position="284"/>
    </location>
    <ligand>
        <name>CoA</name>
        <dbReference type="ChEBI" id="CHEBI:57287"/>
    </ligand>
</feature>
<dbReference type="GO" id="GO:0004421">
    <property type="term" value="F:hydroxymethylglutaryl-CoA synthase activity"/>
    <property type="evidence" value="ECO:0007669"/>
    <property type="project" value="UniProtKB-EC"/>
</dbReference>
<dbReference type="EC" id="2.3.3.10" evidence="5"/>
<protein>
    <recommendedName>
        <fullName evidence="5">Hydroxymethylglutaryl-CoA synthase</fullName>
        <shortName evidence="5">HMG-CoA synthase</shortName>
        <ecNumber evidence="5">2.3.3.10</ecNumber>
    </recommendedName>
    <alternativeName>
        <fullName evidence="5">3-hydroxy-3-methylglutaryl coenzyme A synthase</fullName>
    </alternativeName>
</protein>